<gene>
    <name evidence="1" type="ORF">CLV96_3617</name>
</gene>
<protein>
    <submittedName>
        <fullName evidence="1">Uncharacterized protein</fullName>
    </submittedName>
</protein>
<evidence type="ECO:0000313" key="1">
    <source>
        <dbReference type="EMBL" id="TDY67196.1"/>
    </source>
</evidence>
<dbReference type="Proteomes" id="UP000294684">
    <property type="component" value="Unassembled WGS sequence"/>
</dbReference>
<organism evidence="1 2">
    <name type="scientific">Leptospira meyeri</name>
    <dbReference type="NCBI Taxonomy" id="29508"/>
    <lineage>
        <taxon>Bacteria</taxon>
        <taxon>Pseudomonadati</taxon>
        <taxon>Spirochaetota</taxon>
        <taxon>Spirochaetia</taxon>
        <taxon>Leptospirales</taxon>
        <taxon>Leptospiraceae</taxon>
        <taxon>Leptospira</taxon>
    </lineage>
</organism>
<keyword evidence="2" id="KW-1185">Reference proteome</keyword>
<dbReference type="AlphaFoldDB" id="A0A4R8MJJ1"/>
<dbReference type="STRING" id="1193051.LEP1GSC017_1088"/>
<evidence type="ECO:0000313" key="2">
    <source>
        <dbReference type="Proteomes" id="UP000294684"/>
    </source>
</evidence>
<name>A0A4R8MJJ1_LEPME</name>
<proteinExistence type="predicted"/>
<dbReference type="RefSeq" id="WP_004785475.1">
    <property type="nucleotide sequence ID" value="NZ_RQGE01000004.1"/>
</dbReference>
<comment type="caution">
    <text evidence="1">The sequence shown here is derived from an EMBL/GenBank/DDBJ whole genome shotgun (WGS) entry which is preliminary data.</text>
</comment>
<reference evidence="1 2" key="1">
    <citation type="submission" date="2019-03" db="EMBL/GenBank/DDBJ databases">
        <title>Genomic Encyclopedia of Archaeal and Bacterial Type Strains, Phase II (KMG-II): from individual species to whole genera.</title>
        <authorList>
            <person name="Goeker M."/>
        </authorList>
    </citation>
    <scope>NUCLEOTIDE SEQUENCE [LARGE SCALE GENOMIC DNA]</scope>
    <source>
        <strain evidence="1 2">DSM 21537</strain>
    </source>
</reference>
<sequence>MTEKRYWQNSEPYHLVEVIVENNEVIFKDWFDSGKDPNRYDWSFKDFITGQGRPEIEYQLGLVAYQEILDEVKSRLEEK</sequence>
<accession>A0A4R8MJJ1</accession>
<dbReference type="EMBL" id="SORO01000004">
    <property type="protein sequence ID" value="TDY67196.1"/>
    <property type="molecule type" value="Genomic_DNA"/>
</dbReference>
<dbReference type="OrthoDB" id="331999at2"/>
<dbReference type="GeneID" id="79828879"/>